<proteinExistence type="predicted"/>
<feature type="transmembrane region" description="Helical" evidence="2">
    <location>
        <begin position="75"/>
        <end position="98"/>
    </location>
</feature>
<protein>
    <submittedName>
        <fullName evidence="3">O-antigen ligase domain-containing protein</fullName>
    </submittedName>
</protein>
<dbReference type="RefSeq" id="WP_377001977.1">
    <property type="nucleotide sequence ID" value="NZ_JBHSQE010000009.1"/>
</dbReference>
<feature type="transmembrane region" description="Helical" evidence="2">
    <location>
        <begin position="333"/>
        <end position="356"/>
    </location>
</feature>
<feature type="transmembrane region" description="Helical" evidence="2">
    <location>
        <begin position="229"/>
        <end position="246"/>
    </location>
</feature>
<evidence type="ECO:0000256" key="2">
    <source>
        <dbReference type="SAM" id="Phobius"/>
    </source>
</evidence>
<evidence type="ECO:0000256" key="1">
    <source>
        <dbReference type="SAM" id="MobiDB-lite"/>
    </source>
</evidence>
<feature type="transmembrane region" description="Helical" evidence="2">
    <location>
        <begin position="110"/>
        <end position="133"/>
    </location>
</feature>
<dbReference type="GO" id="GO:0016874">
    <property type="term" value="F:ligase activity"/>
    <property type="evidence" value="ECO:0007669"/>
    <property type="project" value="UniProtKB-KW"/>
</dbReference>
<sequence>MTARLAAPVLLPFAAYVLWWVLGIGDFVWIIAGAVILAMWVGARGVRIPPVFLWWFLFVAWVAVTLVMNDSAGRFIGAVYRLLLYISAGLLALHTYHARHSLTVWNVTRAMVWFLAGMSAVGYLALAFPQAVIRTPASWVMPASLARNELVEQMIIRRMTHWNPAAWIDQAVRPVAPFLYANTWGNVYSLVLPLVLLHLWLAWHTRARWPVVFVVLASVYPALSTLNRGMFIGLGVVLLWVALQAVRRGRVLTALGGLAVAAGAATAWLLSPLGSLLLARVDTTYSTVDRLALYRATVEAVWHSPVVGYGSPRPAEEPWLPSLGTQGQLWTVLYSHGVVGAALFLGFLLGAFLLMVQRRDVVGSVLGGIVLATVVETIFYGMMTGIMVSFVVIALGLRPDTALSSGDRPGTGARRASTGPRPMRRWPA</sequence>
<feature type="region of interest" description="Disordered" evidence="1">
    <location>
        <begin position="403"/>
        <end position="428"/>
    </location>
</feature>
<keyword evidence="3" id="KW-0436">Ligase</keyword>
<accession>A0ABW1QFV5</accession>
<feature type="transmembrane region" description="Helical" evidence="2">
    <location>
        <begin position="251"/>
        <end position="270"/>
    </location>
</feature>
<dbReference type="EMBL" id="JBHSQE010000009">
    <property type="protein sequence ID" value="MFC6147363.1"/>
    <property type="molecule type" value="Genomic_DNA"/>
</dbReference>
<dbReference type="Proteomes" id="UP001596244">
    <property type="component" value="Unassembled WGS sequence"/>
</dbReference>
<feature type="transmembrane region" description="Helical" evidence="2">
    <location>
        <begin position="17"/>
        <end position="40"/>
    </location>
</feature>
<evidence type="ECO:0000313" key="3">
    <source>
        <dbReference type="EMBL" id="MFC6147363.1"/>
    </source>
</evidence>
<feature type="transmembrane region" description="Helical" evidence="2">
    <location>
        <begin position="368"/>
        <end position="397"/>
    </location>
</feature>
<evidence type="ECO:0000313" key="4">
    <source>
        <dbReference type="Proteomes" id="UP001596244"/>
    </source>
</evidence>
<comment type="caution">
    <text evidence="3">The sequence shown here is derived from an EMBL/GenBank/DDBJ whole genome shotgun (WGS) entry which is preliminary data.</text>
</comment>
<gene>
    <name evidence="3" type="ORF">ACFPUZ_11185</name>
</gene>
<keyword evidence="4" id="KW-1185">Reference proteome</keyword>
<name>A0ABW1QFV5_9CORY</name>
<keyword evidence="2" id="KW-0812">Transmembrane</keyword>
<keyword evidence="2" id="KW-0472">Membrane</keyword>
<feature type="transmembrane region" description="Helical" evidence="2">
    <location>
        <begin position="52"/>
        <end position="69"/>
    </location>
</feature>
<feature type="transmembrane region" description="Helical" evidence="2">
    <location>
        <begin position="183"/>
        <end position="200"/>
    </location>
</feature>
<feature type="transmembrane region" description="Helical" evidence="2">
    <location>
        <begin position="207"/>
        <end position="223"/>
    </location>
</feature>
<keyword evidence="2" id="KW-1133">Transmembrane helix</keyword>
<reference evidence="4" key="1">
    <citation type="journal article" date="2019" name="Int. J. Syst. Evol. Microbiol.">
        <title>The Global Catalogue of Microorganisms (GCM) 10K type strain sequencing project: providing services to taxonomists for standard genome sequencing and annotation.</title>
        <authorList>
            <consortium name="The Broad Institute Genomics Platform"/>
            <consortium name="The Broad Institute Genome Sequencing Center for Infectious Disease"/>
            <person name="Wu L."/>
            <person name="Ma J."/>
        </authorList>
    </citation>
    <scope>NUCLEOTIDE SEQUENCE [LARGE SCALE GENOMIC DNA]</scope>
    <source>
        <strain evidence="4">CCUG 51943</strain>
    </source>
</reference>
<organism evidence="3 4">
    <name type="scientific">Corynebacterium nasicanis</name>
    <dbReference type="NCBI Taxonomy" id="1448267"/>
    <lineage>
        <taxon>Bacteria</taxon>
        <taxon>Bacillati</taxon>
        <taxon>Actinomycetota</taxon>
        <taxon>Actinomycetes</taxon>
        <taxon>Mycobacteriales</taxon>
        <taxon>Corynebacteriaceae</taxon>
        <taxon>Corynebacterium</taxon>
    </lineage>
</organism>